<accession>A0A0D4DCA0</accession>
<dbReference type="RefSeq" id="YP_009203600.1">
    <property type="nucleotide sequence ID" value="NC_028855.1"/>
</dbReference>
<dbReference type="EMBL" id="KP861229">
    <property type="protein sequence ID" value="AJT61312.1"/>
    <property type="molecule type" value="Genomic_DNA"/>
</dbReference>
<reference evidence="1 2" key="1">
    <citation type="submission" date="2015-02" db="EMBL/GenBank/DDBJ databases">
        <title>Complete Genome Sequence of the Acinetobacter phage YMC11/12/R2315.</title>
        <authorList>
            <person name="Jeon J."/>
            <person name="Yong D."/>
            <person name="Lee K."/>
        </authorList>
    </citation>
    <scope>NUCLEOTIDE SEQUENCE [LARGE SCALE GENOMIC DNA]</scope>
</reference>
<dbReference type="KEGG" id="vg:26630599"/>
<dbReference type="GeneID" id="26630599"/>
<gene>
    <name evidence="1" type="ORF">ABA2315_00810</name>
</gene>
<evidence type="ECO:0000313" key="2">
    <source>
        <dbReference type="Proteomes" id="UP000201783"/>
    </source>
</evidence>
<name>A0A0D4DCA0_9CAUD</name>
<protein>
    <submittedName>
        <fullName evidence="1">Uncharacterized protein</fullName>
    </submittedName>
</protein>
<proteinExistence type="predicted"/>
<sequence length="56" mass="6486">MFMLAIGVTAMFINTLQGRDFYGHMQDAEILVRLGLGCLTVRFIHEYLKVKKHEND</sequence>
<evidence type="ECO:0000313" key="1">
    <source>
        <dbReference type="EMBL" id="AJT61312.1"/>
    </source>
</evidence>
<organism evidence="1 2">
    <name type="scientific">Acinetobacter phage YMC11/12/R2315</name>
    <dbReference type="NCBI Taxonomy" id="1628720"/>
    <lineage>
        <taxon>Viruses</taxon>
        <taxon>Duplodnaviria</taxon>
        <taxon>Heunggongvirae</taxon>
        <taxon>Uroviricota</taxon>
        <taxon>Caudoviricetes</taxon>
        <taxon>Obolenskvirus</taxon>
        <taxon>Obolenskvirus AbC62</taxon>
    </lineage>
</organism>
<dbReference type="Proteomes" id="UP000201783">
    <property type="component" value="Segment"/>
</dbReference>